<evidence type="ECO:0000313" key="1">
    <source>
        <dbReference type="EMBL" id="KPV54142.1"/>
    </source>
</evidence>
<dbReference type="EMBL" id="LJCR01000105">
    <property type="protein sequence ID" value="KPV54142.1"/>
    <property type="molecule type" value="Genomic_DNA"/>
</dbReference>
<sequence length="181" mass="20767">MTELDPITLRRELMLRNAIEARLDRLVSLATSAALKLSPRTQMEESQLRNLLNAALESRSVEVTTNFIRYQIARKERDWDTSLNGFGHTIIQHIVKSLKTTADDIVSDLGNDSTDADRAWFQSKNSDIHVRLMHLYLGYVNRVFYFYKKSIDRERRDPDAVKDALISLKLVTALEEAKADA</sequence>
<dbReference type="Proteomes" id="UP000050509">
    <property type="component" value="Unassembled WGS sequence"/>
</dbReference>
<proteinExistence type="predicted"/>
<accession>A0A0P9D8J2</accession>
<protein>
    <submittedName>
        <fullName evidence="1">Uncharacterized protein</fullName>
    </submittedName>
</protein>
<gene>
    <name evidence="1" type="ORF">SE17_05525</name>
</gene>
<organism evidence="1 2">
    <name type="scientific">Kouleothrix aurantiaca</name>
    <dbReference type="NCBI Taxonomy" id="186479"/>
    <lineage>
        <taxon>Bacteria</taxon>
        <taxon>Bacillati</taxon>
        <taxon>Chloroflexota</taxon>
        <taxon>Chloroflexia</taxon>
        <taxon>Chloroflexales</taxon>
        <taxon>Roseiflexineae</taxon>
        <taxon>Roseiflexaceae</taxon>
        <taxon>Kouleothrix</taxon>
    </lineage>
</organism>
<reference evidence="1 2" key="1">
    <citation type="submission" date="2015-09" db="EMBL/GenBank/DDBJ databases">
        <title>Draft genome sequence of Kouleothrix aurantiaca JCM 19913.</title>
        <authorList>
            <person name="Hemp J."/>
        </authorList>
    </citation>
    <scope>NUCLEOTIDE SEQUENCE [LARGE SCALE GENOMIC DNA]</scope>
    <source>
        <strain evidence="1 2">COM-B</strain>
    </source>
</reference>
<name>A0A0P9D8J2_9CHLR</name>
<evidence type="ECO:0000313" key="2">
    <source>
        <dbReference type="Proteomes" id="UP000050509"/>
    </source>
</evidence>
<comment type="caution">
    <text evidence="1">The sequence shown here is derived from an EMBL/GenBank/DDBJ whole genome shotgun (WGS) entry which is preliminary data.</text>
</comment>
<keyword evidence="2" id="KW-1185">Reference proteome</keyword>
<dbReference type="AlphaFoldDB" id="A0A0P9D8J2"/>